<evidence type="ECO:0000313" key="2">
    <source>
        <dbReference type="EMBL" id="KUO21096.1"/>
    </source>
</evidence>
<protein>
    <recommendedName>
        <fullName evidence="4">L,D-transpeptidase</fullName>
    </recommendedName>
</protein>
<dbReference type="STRING" id="909626.AQJ91_10665"/>
<gene>
    <name evidence="2" type="ORF">AQJ91_10665</name>
</gene>
<accession>A0A124IFD2</accession>
<name>A0A124IFD2_9ACTN</name>
<dbReference type="AlphaFoldDB" id="A0A124IFD2"/>
<evidence type="ECO:0008006" key="4">
    <source>
        <dbReference type="Google" id="ProtNLM"/>
    </source>
</evidence>
<dbReference type="EMBL" id="LMXB01000026">
    <property type="protein sequence ID" value="KUO21096.1"/>
    <property type="molecule type" value="Genomic_DNA"/>
</dbReference>
<organism evidence="2 3">
    <name type="scientific">Streptomyces dysideae</name>
    <dbReference type="NCBI Taxonomy" id="909626"/>
    <lineage>
        <taxon>Bacteria</taxon>
        <taxon>Bacillati</taxon>
        <taxon>Actinomycetota</taxon>
        <taxon>Actinomycetes</taxon>
        <taxon>Kitasatosporales</taxon>
        <taxon>Streptomycetaceae</taxon>
        <taxon>Streptomyces</taxon>
    </lineage>
</organism>
<dbReference type="OrthoDB" id="5242394at2"/>
<reference evidence="2 3" key="1">
    <citation type="submission" date="2015-10" db="EMBL/GenBank/DDBJ databases">
        <title>Draft genome sequence of Streptomyces sp. RV15, isolated from a marine sponge.</title>
        <authorList>
            <person name="Ruckert C."/>
            <person name="Abdelmohsen U.R."/>
            <person name="Winkler A."/>
            <person name="Hentschel U."/>
            <person name="Kalinowski J."/>
            <person name="Kampfer P."/>
            <person name="Glaeser S."/>
        </authorList>
    </citation>
    <scope>NUCLEOTIDE SEQUENCE [LARGE SCALE GENOMIC DNA]</scope>
    <source>
        <strain evidence="2 3">RV15</strain>
    </source>
</reference>
<proteinExistence type="predicted"/>
<evidence type="ECO:0000256" key="1">
    <source>
        <dbReference type="SAM" id="MobiDB-lite"/>
    </source>
</evidence>
<evidence type="ECO:0000313" key="3">
    <source>
        <dbReference type="Proteomes" id="UP000053260"/>
    </source>
</evidence>
<dbReference type="RefSeq" id="WP_067018896.1">
    <property type="nucleotide sequence ID" value="NZ_KQ949079.1"/>
</dbReference>
<keyword evidence="3" id="KW-1185">Reference proteome</keyword>
<feature type="region of interest" description="Disordered" evidence="1">
    <location>
        <begin position="45"/>
        <end position="73"/>
    </location>
</feature>
<dbReference type="Proteomes" id="UP000053260">
    <property type="component" value="Unassembled WGS sequence"/>
</dbReference>
<comment type="caution">
    <text evidence="2">The sequence shown here is derived from an EMBL/GenBank/DDBJ whole genome shotgun (WGS) entry which is preliminary data.</text>
</comment>
<sequence length="192" mass="19322">MASQIRRTGPRSSSGFVAALTAAAIAGIGFLAYQASASVPADLGTAHANSSPAASAANAPRGKQDPAALPAGSGAGARVVYSVAADRVWLIGKGEQVRRSFRVTPGSVDPAPGSYAVTSRSKAVTGTDGTPIEHVVRFTSVDGVTIGFSAARAGSTPVSDPGVKTGGIRESRADGKAMWDFATIGRKVVVVR</sequence>
<feature type="compositionally biased region" description="Low complexity" evidence="1">
    <location>
        <begin position="48"/>
        <end position="72"/>
    </location>
</feature>